<dbReference type="Proteomes" id="UP000256478">
    <property type="component" value="Unassembled WGS sequence"/>
</dbReference>
<dbReference type="OrthoDB" id="9773478at2"/>
<dbReference type="PANTHER" id="PTHR30292:SF0">
    <property type="entry name" value="5-OXOPROLINASE SUBUNIT A"/>
    <property type="match status" value="1"/>
</dbReference>
<dbReference type="NCBIfam" id="NF003814">
    <property type="entry name" value="PRK05406.1-3"/>
    <property type="match status" value="1"/>
</dbReference>
<dbReference type="Gene3D" id="3.20.20.370">
    <property type="entry name" value="Glycoside hydrolase/deacetylase"/>
    <property type="match status" value="1"/>
</dbReference>
<reference evidence="1 2" key="1">
    <citation type="submission" date="2018-08" db="EMBL/GenBank/DDBJ databases">
        <title>Thalassotalea euphylliae genome.</title>
        <authorList>
            <person name="Summers S."/>
            <person name="Rice S.A."/>
            <person name="Freckelton M.L."/>
            <person name="Nedved B.T."/>
            <person name="Hadfield M.G."/>
        </authorList>
    </citation>
    <scope>NUCLEOTIDE SEQUENCE [LARGE SCALE GENOMIC DNA]</scope>
    <source>
        <strain evidence="1 2">H1</strain>
    </source>
</reference>
<dbReference type="CDD" id="cd10787">
    <property type="entry name" value="LamB_YcsF_like"/>
    <property type="match status" value="1"/>
</dbReference>
<dbReference type="AlphaFoldDB" id="A0A3E0TLN3"/>
<dbReference type="InterPro" id="IPR005501">
    <property type="entry name" value="LamB/YcsF/PxpA-like"/>
</dbReference>
<evidence type="ECO:0000313" key="1">
    <source>
        <dbReference type="EMBL" id="REL25418.1"/>
    </source>
</evidence>
<dbReference type="GO" id="GO:0005975">
    <property type="term" value="P:carbohydrate metabolic process"/>
    <property type="evidence" value="ECO:0007669"/>
    <property type="project" value="InterPro"/>
</dbReference>
<name>A0A3E0TLN3_9GAMM</name>
<dbReference type="GO" id="GO:0017168">
    <property type="term" value="F:5-oxoprolinase (ATP-hydrolyzing) activity"/>
    <property type="evidence" value="ECO:0007669"/>
    <property type="project" value="UniProtKB-EC"/>
</dbReference>
<accession>A0A3E0TLN3</accession>
<keyword evidence="1" id="KW-0378">Hydrolase</keyword>
<organism evidence="1 2">
    <name type="scientific">Thalassotalea euphylliae</name>
    <dbReference type="NCBI Taxonomy" id="1655234"/>
    <lineage>
        <taxon>Bacteria</taxon>
        <taxon>Pseudomonadati</taxon>
        <taxon>Pseudomonadota</taxon>
        <taxon>Gammaproteobacteria</taxon>
        <taxon>Alteromonadales</taxon>
        <taxon>Colwelliaceae</taxon>
        <taxon>Thalassotalea</taxon>
    </lineage>
</organism>
<dbReference type="EMBL" id="QUOU01000001">
    <property type="protein sequence ID" value="REL25418.1"/>
    <property type="molecule type" value="Genomic_DNA"/>
</dbReference>
<dbReference type="PANTHER" id="PTHR30292">
    <property type="entry name" value="UNCHARACTERIZED PROTEIN YBGL-RELATED"/>
    <property type="match status" value="1"/>
</dbReference>
<dbReference type="NCBIfam" id="NF003816">
    <property type="entry name" value="PRK05406.1-5"/>
    <property type="match status" value="1"/>
</dbReference>
<proteinExistence type="predicted"/>
<protein>
    <submittedName>
        <fullName evidence="1">5-oxoprolinase subunit PxpA</fullName>
        <ecNumber evidence="1">3.5.2.9</ecNumber>
    </submittedName>
</protein>
<dbReference type="InterPro" id="IPR011330">
    <property type="entry name" value="Glyco_hydro/deAcase_b/a-brl"/>
</dbReference>
<dbReference type="Pfam" id="PF03746">
    <property type="entry name" value="LamB_YcsF"/>
    <property type="match status" value="1"/>
</dbReference>
<dbReference type="SUPFAM" id="SSF88713">
    <property type="entry name" value="Glycoside hydrolase/deacetylase"/>
    <property type="match status" value="1"/>
</dbReference>
<gene>
    <name evidence="1" type="primary">pxpA</name>
    <name evidence="1" type="ORF">DXX93_01865</name>
</gene>
<dbReference type="EC" id="3.5.2.9" evidence="1"/>
<sequence>MCDRSVKKIKLNCDLGESFGQWQMGRDADVMPLIDEANIACGFHAGDPVVMQQTVALAVKHQVSIGAHPSYPDLQGFGRRSMKMAASELIAQLHYQLGALQGICQVNGTQLEFVKPHGALYNDMMRDLALFETLCQALSQFDANLVLVIQALPNTQDWQQIAQQYDLNLRFEAFADRNYQDNGLLVPRTQGNAVLSDPQTIFARVTQLAQTGKLTSVTGKPLSLQVDTICVHSDTDNALAIAKKLASIH</sequence>
<comment type="caution">
    <text evidence="1">The sequence shown here is derived from an EMBL/GenBank/DDBJ whole genome shotgun (WGS) entry which is preliminary data.</text>
</comment>
<evidence type="ECO:0000313" key="2">
    <source>
        <dbReference type="Proteomes" id="UP000256478"/>
    </source>
</evidence>